<keyword evidence="6" id="KW-0479">Metal-binding</keyword>
<evidence type="ECO:0000256" key="1">
    <source>
        <dbReference type="ARBA" id="ARBA00004496"/>
    </source>
</evidence>
<comment type="subcellular location">
    <subcellularLocation>
        <location evidence="1">Cytoplasm</location>
    </subcellularLocation>
</comment>
<dbReference type="PANTHER" id="PTHR33540">
    <property type="entry name" value="TRNA THREONYLCARBAMOYLADENOSINE BIOSYNTHESIS PROTEIN TSAE"/>
    <property type="match status" value="1"/>
</dbReference>
<evidence type="ECO:0000256" key="10">
    <source>
        <dbReference type="ARBA" id="ARBA00032441"/>
    </source>
</evidence>
<sequence>MADYTQFLADEAASLAFAQKLASVLKPSLTVYLAGDLGAGKTTLTRGLLRAWGFAGTVKSPTYTIVESYELDGFKVEHFDLYRFQSPEEWLDAGLDELFDDNTIALIEWPQMAAGFVPAADVTVALSVQDAGRLCTIIPHTELAQKMLSPCL</sequence>
<reference evidence="11 12" key="1">
    <citation type="journal article" date="2022" name="Res Sq">
        <title>Evolution of multicellular longitudinally dividing oral cavity symbionts (Neisseriaceae).</title>
        <authorList>
            <person name="Nyongesa S."/>
            <person name="Weber P."/>
            <person name="Bernet E."/>
            <person name="Pullido F."/>
            <person name="Nieckarz M."/>
            <person name="Delaby M."/>
            <person name="Nieves C."/>
            <person name="Viehboeck T."/>
            <person name="Krause N."/>
            <person name="Rivera-Millot A."/>
            <person name="Nakamura A."/>
            <person name="Vischer N."/>
            <person name="VanNieuwenhze M."/>
            <person name="Brun Y."/>
            <person name="Cava F."/>
            <person name="Bulgheresi S."/>
            <person name="Veyrier F."/>
        </authorList>
    </citation>
    <scope>NUCLEOTIDE SEQUENCE [LARGE SCALE GENOMIC DNA]</scope>
    <source>
        <strain evidence="11 12">SN4</strain>
    </source>
</reference>
<dbReference type="RefSeq" id="WP_058355917.1">
    <property type="nucleotide sequence ID" value="NZ_CABKVG010000008.1"/>
</dbReference>
<evidence type="ECO:0000256" key="6">
    <source>
        <dbReference type="ARBA" id="ARBA00022723"/>
    </source>
</evidence>
<evidence type="ECO:0000313" key="12">
    <source>
        <dbReference type="Proteomes" id="UP000832011"/>
    </source>
</evidence>
<dbReference type="Proteomes" id="UP000832011">
    <property type="component" value="Chromosome"/>
</dbReference>
<organism evidence="11 12">
    <name type="scientific">Vitreoscilla massiliensis</name>
    <dbReference type="NCBI Taxonomy" id="1689272"/>
    <lineage>
        <taxon>Bacteria</taxon>
        <taxon>Pseudomonadati</taxon>
        <taxon>Pseudomonadota</taxon>
        <taxon>Betaproteobacteria</taxon>
        <taxon>Neisseriales</taxon>
        <taxon>Neisseriaceae</taxon>
        <taxon>Vitreoscilla</taxon>
    </lineage>
</organism>
<dbReference type="NCBIfam" id="TIGR00150">
    <property type="entry name" value="T6A_YjeE"/>
    <property type="match status" value="1"/>
</dbReference>
<keyword evidence="4" id="KW-0963">Cytoplasm</keyword>
<evidence type="ECO:0000256" key="7">
    <source>
        <dbReference type="ARBA" id="ARBA00022741"/>
    </source>
</evidence>
<keyword evidence="12" id="KW-1185">Reference proteome</keyword>
<proteinExistence type="inferred from homology"/>
<dbReference type="InterPro" id="IPR027417">
    <property type="entry name" value="P-loop_NTPase"/>
</dbReference>
<evidence type="ECO:0000256" key="2">
    <source>
        <dbReference type="ARBA" id="ARBA00007599"/>
    </source>
</evidence>
<keyword evidence="5" id="KW-0819">tRNA processing</keyword>
<evidence type="ECO:0000256" key="4">
    <source>
        <dbReference type="ARBA" id="ARBA00022490"/>
    </source>
</evidence>
<dbReference type="PANTHER" id="PTHR33540:SF2">
    <property type="entry name" value="TRNA THREONYLCARBAMOYLADENOSINE BIOSYNTHESIS PROTEIN TSAE"/>
    <property type="match status" value="1"/>
</dbReference>
<protein>
    <recommendedName>
        <fullName evidence="3">tRNA threonylcarbamoyladenosine biosynthesis protein TsaE</fullName>
    </recommendedName>
    <alternativeName>
        <fullName evidence="10">t(6)A37 threonylcarbamoyladenosine biosynthesis protein TsaE</fullName>
    </alternativeName>
</protein>
<dbReference type="EMBL" id="CP091511">
    <property type="protein sequence ID" value="UOO90188.1"/>
    <property type="molecule type" value="Genomic_DNA"/>
</dbReference>
<accession>A0ABY4E355</accession>
<name>A0ABY4E355_9NEIS</name>
<evidence type="ECO:0000256" key="3">
    <source>
        <dbReference type="ARBA" id="ARBA00019010"/>
    </source>
</evidence>
<dbReference type="InterPro" id="IPR003442">
    <property type="entry name" value="T6A_TsaE"/>
</dbReference>
<evidence type="ECO:0000256" key="9">
    <source>
        <dbReference type="ARBA" id="ARBA00022842"/>
    </source>
</evidence>
<evidence type="ECO:0000313" key="11">
    <source>
        <dbReference type="EMBL" id="UOO90188.1"/>
    </source>
</evidence>
<evidence type="ECO:0000256" key="8">
    <source>
        <dbReference type="ARBA" id="ARBA00022840"/>
    </source>
</evidence>
<comment type="similarity">
    <text evidence="2">Belongs to the TsaE family.</text>
</comment>
<dbReference type="Pfam" id="PF02367">
    <property type="entry name" value="TsaE"/>
    <property type="match status" value="1"/>
</dbReference>
<keyword evidence="8" id="KW-0067">ATP-binding</keyword>
<keyword evidence="9" id="KW-0460">Magnesium</keyword>
<evidence type="ECO:0000256" key="5">
    <source>
        <dbReference type="ARBA" id="ARBA00022694"/>
    </source>
</evidence>
<gene>
    <name evidence="11" type="primary">tsaE</name>
    <name evidence="11" type="ORF">LVJ82_04155</name>
</gene>
<dbReference type="Gene3D" id="3.40.50.300">
    <property type="entry name" value="P-loop containing nucleotide triphosphate hydrolases"/>
    <property type="match status" value="1"/>
</dbReference>
<dbReference type="SUPFAM" id="SSF52540">
    <property type="entry name" value="P-loop containing nucleoside triphosphate hydrolases"/>
    <property type="match status" value="1"/>
</dbReference>
<keyword evidence="7" id="KW-0547">Nucleotide-binding</keyword>